<gene>
    <name evidence="1" type="ORF">BS50DRAFT_568812</name>
</gene>
<evidence type="ECO:0000313" key="1">
    <source>
        <dbReference type="EMBL" id="PSN73233.1"/>
    </source>
</evidence>
<keyword evidence="2" id="KW-1185">Reference proteome</keyword>
<dbReference type="AlphaFoldDB" id="A0A2T2P6M1"/>
<organism evidence="1 2">
    <name type="scientific">Corynespora cassiicola Philippines</name>
    <dbReference type="NCBI Taxonomy" id="1448308"/>
    <lineage>
        <taxon>Eukaryota</taxon>
        <taxon>Fungi</taxon>
        <taxon>Dikarya</taxon>
        <taxon>Ascomycota</taxon>
        <taxon>Pezizomycotina</taxon>
        <taxon>Dothideomycetes</taxon>
        <taxon>Pleosporomycetidae</taxon>
        <taxon>Pleosporales</taxon>
        <taxon>Corynesporascaceae</taxon>
        <taxon>Corynespora</taxon>
    </lineage>
</organism>
<sequence length="106" mass="11865">MAVAAAVVVCDHVSLFLAIWRVFSDGVVVGARIVIDFLPCIMPLGSLGVVCTPCRWSYLSPALVCRKRIVGFTAFGKFGIVWFGIRTWFRRVGCWFAPCDWFGVRF</sequence>
<evidence type="ECO:0000313" key="2">
    <source>
        <dbReference type="Proteomes" id="UP000240883"/>
    </source>
</evidence>
<protein>
    <submittedName>
        <fullName evidence="1">Uncharacterized protein</fullName>
    </submittedName>
</protein>
<proteinExistence type="predicted"/>
<name>A0A2T2P6M1_CORCC</name>
<dbReference type="Proteomes" id="UP000240883">
    <property type="component" value="Unassembled WGS sequence"/>
</dbReference>
<dbReference type="EMBL" id="KZ678129">
    <property type="protein sequence ID" value="PSN73233.1"/>
    <property type="molecule type" value="Genomic_DNA"/>
</dbReference>
<reference evidence="1 2" key="1">
    <citation type="journal article" date="2018" name="Front. Microbiol.">
        <title>Genome-Wide Analysis of Corynespora cassiicola Leaf Fall Disease Putative Effectors.</title>
        <authorList>
            <person name="Lopez D."/>
            <person name="Ribeiro S."/>
            <person name="Label P."/>
            <person name="Fumanal B."/>
            <person name="Venisse J.S."/>
            <person name="Kohler A."/>
            <person name="de Oliveira R.R."/>
            <person name="Labutti K."/>
            <person name="Lipzen A."/>
            <person name="Lail K."/>
            <person name="Bauer D."/>
            <person name="Ohm R.A."/>
            <person name="Barry K.W."/>
            <person name="Spatafora J."/>
            <person name="Grigoriev I.V."/>
            <person name="Martin F.M."/>
            <person name="Pujade-Renaud V."/>
        </authorList>
    </citation>
    <scope>NUCLEOTIDE SEQUENCE [LARGE SCALE GENOMIC DNA]</scope>
    <source>
        <strain evidence="1 2">Philippines</strain>
    </source>
</reference>
<accession>A0A2T2P6M1</accession>